<evidence type="ECO:0000313" key="4">
    <source>
        <dbReference type="WBParaSite" id="TREG1_34870.3"/>
    </source>
</evidence>
<dbReference type="WBParaSite" id="TREG1_34870.3">
    <property type="protein sequence ID" value="TREG1_34870.3"/>
    <property type="gene ID" value="TREG1_34870"/>
</dbReference>
<dbReference type="AlphaFoldDB" id="A0AA85JQV1"/>
<keyword evidence="1" id="KW-0732">Signal</keyword>
<evidence type="ECO:0000256" key="1">
    <source>
        <dbReference type="SAM" id="SignalP"/>
    </source>
</evidence>
<reference evidence="3 4" key="2">
    <citation type="submission" date="2023-11" db="UniProtKB">
        <authorList>
            <consortium name="WormBaseParasite"/>
        </authorList>
    </citation>
    <scope>IDENTIFICATION</scope>
</reference>
<accession>A0AA85JQV1</accession>
<feature type="chain" id="PRO_5044704900" evidence="1">
    <location>
        <begin position="24"/>
        <end position="79"/>
    </location>
</feature>
<organism evidence="2 3">
    <name type="scientific">Trichobilharzia regenti</name>
    <name type="common">Nasal bird schistosome</name>
    <dbReference type="NCBI Taxonomy" id="157069"/>
    <lineage>
        <taxon>Eukaryota</taxon>
        <taxon>Metazoa</taxon>
        <taxon>Spiralia</taxon>
        <taxon>Lophotrochozoa</taxon>
        <taxon>Platyhelminthes</taxon>
        <taxon>Trematoda</taxon>
        <taxon>Digenea</taxon>
        <taxon>Strigeidida</taxon>
        <taxon>Schistosomatoidea</taxon>
        <taxon>Schistosomatidae</taxon>
        <taxon>Trichobilharzia</taxon>
    </lineage>
</organism>
<reference evidence="2" key="1">
    <citation type="submission" date="2022-06" db="EMBL/GenBank/DDBJ databases">
        <authorList>
            <person name="Berger JAMES D."/>
            <person name="Berger JAMES D."/>
        </authorList>
    </citation>
    <scope>NUCLEOTIDE SEQUENCE [LARGE SCALE GENOMIC DNA]</scope>
</reference>
<keyword evidence="2" id="KW-1185">Reference proteome</keyword>
<dbReference type="Proteomes" id="UP000050795">
    <property type="component" value="Unassembled WGS sequence"/>
</dbReference>
<evidence type="ECO:0000313" key="2">
    <source>
        <dbReference type="Proteomes" id="UP000050795"/>
    </source>
</evidence>
<sequence>MHILHKLVILQACVLLLIHFTHEVSVEINVIPKEIGDRVQKLGERIEKDLTIFGQKLRQYSEYYEQAVSSLDSTKETIE</sequence>
<evidence type="ECO:0000313" key="3">
    <source>
        <dbReference type="WBParaSite" id="TREG1_34870.1"/>
    </source>
</evidence>
<feature type="signal peptide" evidence="1">
    <location>
        <begin position="1"/>
        <end position="23"/>
    </location>
</feature>
<name>A0AA85JQV1_TRIRE</name>
<proteinExistence type="predicted"/>
<dbReference type="WBParaSite" id="TREG1_34870.1">
    <property type="protein sequence ID" value="TREG1_34870.1"/>
    <property type="gene ID" value="TREG1_34870"/>
</dbReference>
<protein>
    <submittedName>
        <fullName evidence="3 4">Uncharacterized protein</fullName>
    </submittedName>
</protein>